<feature type="coiled-coil region" evidence="1">
    <location>
        <begin position="48"/>
        <end position="103"/>
    </location>
</feature>
<accession>A0A1W1CEY9</accession>
<dbReference type="Gene3D" id="2.70.70.10">
    <property type="entry name" value="Glucose Permease (Domain IIA)"/>
    <property type="match status" value="1"/>
</dbReference>
<dbReference type="InterPro" id="IPR011055">
    <property type="entry name" value="Dup_hybrid_motif"/>
</dbReference>
<dbReference type="Pfam" id="PF01551">
    <property type="entry name" value="Peptidase_M23"/>
    <property type="match status" value="1"/>
</dbReference>
<reference evidence="3" key="1">
    <citation type="submission" date="2016-10" db="EMBL/GenBank/DDBJ databases">
        <authorList>
            <person name="de Groot N.N."/>
        </authorList>
    </citation>
    <scope>NUCLEOTIDE SEQUENCE</scope>
</reference>
<evidence type="ECO:0000313" key="3">
    <source>
        <dbReference type="EMBL" id="SFV64291.1"/>
    </source>
</evidence>
<dbReference type="EMBL" id="FPHC01000070">
    <property type="protein sequence ID" value="SFV64291.1"/>
    <property type="molecule type" value="Genomic_DNA"/>
</dbReference>
<evidence type="ECO:0000256" key="1">
    <source>
        <dbReference type="SAM" id="Coils"/>
    </source>
</evidence>
<organism evidence="3">
    <name type="scientific">hydrothermal vent metagenome</name>
    <dbReference type="NCBI Taxonomy" id="652676"/>
    <lineage>
        <taxon>unclassified sequences</taxon>
        <taxon>metagenomes</taxon>
        <taxon>ecological metagenomes</taxon>
    </lineage>
</organism>
<sequence>MAKFFLLLLVLISTESIMASSTTEKKIKKSVVSLDKSIKKQKKMSSQLEMIAKNIDKTNRENRALNKKLQKLSAEFSKNENVYQMSKKELAKYNKSLAEINKKIKEKHDIFIKTLADQASIVYAMSQSHEATRKSIVLEEAYILLKKQNSKDLAILKQQIREKNAKKREIISKRKLVKKKINSIAKQRDEYKKEREAKHRLLKKLAMDEDRYQAKLKKIIDTQNALKSTLADLNIIQKKEVEEERRIAAAQKAAMLAEKRRKAAERKRRKEARAKARREGKKVVYNTKIESTPSNRSVKKIGSSYRKSKVYAYHGVKTISPLSNAKVVKRFGSYVDPIYKIHIFNTSITLKSRSSNAKVKNILNGKVVFAGRTSMLGQVVVVSHSGKMHTVYAGLSKIAPSISKGRRIKKGYVIGKVAHKLIFEATKNSKHINPMSLIRL</sequence>
<feature type="coiled-coil region" evidence="1">
    <location>
        <begin position="146"/>
        <end position="204"/>
    </location>
</feature>
<proteinExistence type="predicted"/>
<dbReference type="InterPro" id="IPR016047">
    <property type="entry name" value="M23ase_b-sheet_dom"/>
</dbReference>
<gene>
    <name evidence="3" type="ORF">MNB_SV-6-1513</name>
</gene>
<protein>
    <submittedName>
        <fullName evidence="3">Membrane-bound metallopeptidase</fullName>
    </submittedName>
</protein>
<feature type="coiled-coil region" evidence="1">
    <location>
        <begin position="238"/>
        <end position="267"/>
    </location>
</feature>
<feature type="domain" description="M23ase beta-sheet core" evidence="2">
    <location>
        <begin position="354"/>
        <end position="434"/>
    </location>
</feature>
<dbReference type="AlphaFoldDB" id="A0A1W1CEY9"/>
<evidence type="ECO:0000259" key="2">
    <source>
        <dbReference type="Pfam" id="PF01551"/>
    </source>
</evidence>
<keyword evidence="1" id="KW-0175">Coiled coil</keyword>
<name>A0A1W1CEY9_9ZZZZ</name>
<dbReference type="SUPFAM" id="SSF51261">
    <property type="entry name" value="Duplicated hybrid motif"/>
    <property type="match status" value="1"/>
</dbReference>
<dbReference type="CDD" id="cd12797">
    <property type="entry name" value="M23_peptidase"/>
    <property type="match status" value="1"/>
</dbReference>